<sequence>MNSEEFSLSSQSFEFRFFHRLHKNVATKDCCCKDNRFNKSKSITEKFCVVKSKFWTRECMPICSQQFDALVQTKNRCICDSTKVPQQTQVSSQGMPRVRRFTLVGKH</sequence>
<organism evidence="1">
    <name type="scientific">Medicago truncatula</name>
    <name type="common">Barrel medic</name>
    <name type="synonym">Medicago tribuloides</name>
    <dbReference type="NCBI Taxonomy" id="3880"/>
    <lineage>
        <taxon>Eukaryota</taxon>
        <taxon>Viridiplantae</taxon>
        <taxon>Streptophyta</taxon>
        <taxon>Embryophyta</taxon>
        <taxon>Tracheophyta</taxon>
        <taxon>Spermatophyta</taxon>
        <taxon>Magnoliopsida</taxon>
        <taxon>eudicotyledons</taxon>
        <taxon>Gunneridae</taxon>
        <taxon>Pentapetalae</taxon>
        <taxon>rosids</taxon>
        <taxon>fabids</taxon>
        <taxon>Fabales</taxon>
        <taxon>Fabaceae</taxon>
        <taxon>Papilionoideae</taxon>
        <taxon>50 kb inversion clade</taxon>
        <taxon>NPAAA clade</taxon>
        <taxon>Hologalegina</taxon>
        <taxon>IRL clade</taxon>
        <taxon>Trifolieae</taxon>
        <taxon>Medicago</taxon>
    </lineage>
</organism>
<evidence type="ECO:0000313" key="1">
    <source>
        <dbReference type="EMBL" id="ABN08039.1"/>
    </source>
</evidence>
<proteinExistence type="predicted"/>
<dbReference type="EMBL" id="AC154391">
    <property type="protein sequence ID" value="ABN08039.1"/>
    <property type="molecule type" value="Genomic_DNA"/>
</dbReference>
<reference evidence="1" key="2">
    <citation type="submission" date="2007-03" db="EMBL/GenBank/DDBJ databases">
        <authorList>
            <consortium name="The International Medicago Genome Annotation Group"/>
        </authorList>
    </citation>
    <scope>NUCLEOTIDE SEQUENCE</scope>
</reference>
<protein>
    <submittedName>
        <fullName evidence="1">Uncharacterized protein</fullName>
    </submittedName>
</protein>
<dbReference type="AlphaFoldDB" id="A2Q339"/>
<accession>A2Q339</accession>
<name>A2Q339_MEDTR</name>
<reference evidence="1" key="1">
    <citation type="submission" date="2004-12" db="EMBL/GenBank/DDBJ databases">
        <authorList>
            <person name="Town C.D."/>
        </authorList>
    </citation>
    <scope>NUCLEOTIDE SEQUENCE</scope>
</reference>
<gene>
    <name evidence="1" type="ORF">MtrDRAFT_AC154391g39v2</name>
</gene>